<dbReference type="EMBL" id="JAGFNK010000128">
    <property type="protein sequence ID" value="KAI9507368.1"/>
    <property type="molecule type" value="Genomic_DNA"/>
</dbReference>
<comment type="caution">
    <text evidence="1">The sequence shown here is derived from an EMBL/GenBank/DDBJ whole genome shotgun (WGS) entry which is preliminary data.</text>
</comment>
<gene>
    <name evidence="1" type="ORF">F5148DRAFT_120614</name>
</gene>
<dbReference type="Proteomes" id="UP001207468">
    <property type="component" value="Unassembled WGS sequence"/>
</dbReference>
<evidence type="ECO:0000313" key="1">
    <source>
        <dbReference type="EMBL" id="KAI9507368.1"/>
    </source>
</evidence>
<keyword evidence="2" id="KW-1185">Reference proteome</keyword>
<protein>
    <submittedName>
        <fullName evidence="1">Uncharacterized protein</fullName>
    </submittedName>
</protein>
<accession>A0ACC0U6Y9</accession>
<evidence type="ECO:0000313" key="2">
    <source>
        <dbReference type="Proteomes" id="UP001207468"/>
    </source>
</evidence>
<proteinExistence type="predicted"/>
<sequence length="286" mass="31766">MVPPSPSTSPPPTESVEPVHSFVPRPFPPPALAGIPLEYIIDSLRKLAPRYWNNTESADCSIIYPLDNRPLGLTATITTTTTHESASRVPRTEVLSSSHDPSGMGRRLTAPSLHREDVRMLMKLHIDYLSAQSTLLRALFSGTSPLDLIHPATQPVPRAAARPSISAASVASRLPRLLPSAPDHPIVFLPVPDPSSFPYLVSWMYFGDTGTLEDALQRHAIRWDGLARNVEYLGMPEELKRFLGRWYRRWLQSAQTQQPGDTREDDETDDAPRGRSPSRENSTSPH</sequence>
<reference evidence="1" key="1">
    <citation type="submission" date="2021-03" db="EMBL/GenBank/DDBJ databases">
        <title>Evolutionary priming and transition to the ectomycorrhizal habit in an iconic lineage of mushroom-forming fungi: is preadaptation a requirement?</title>
        <authorList>
            <consortium name="DOE Joint Genome Institute"/>
            <person name="Looney B.P."/>
            <person name="Miyauchi S."/>
            <person name="Morin E."/>
            <person name="Drula E."/>
            <person name="Courty P.E."/>
            <person name="Chicoki N."/>
            <person name="Fauchery L."/>
            <person name="Kohler A."/>
            <person name="Kuo A."/>
            <person name="LaButti K."/>
            <person name="Pangilinan J."/>
            <person name="Lipzen A."/>
            <person name="Riley R."/>
            <person name="Andreopoulos W."/>
            <person name="He G."/>
            <person name="Johnson J."/>
            <person name="Barry K.W."/>
            <person name="Grigoriev I.V."/>
            <person name="Nagy L."/>
            <person name="Hibbett D."/>
            <person name="Henrissat B."/>
            <person name="Matheny P.B."/>
            <person name="Labbe J."/>
            <person name="Martin A.F."/>
        </authorList>
    </citation>
    <scope>NUCLEOTIDE SEQUENCE</scope>
    <source>
        <strain evidence="1">BPL698</strain>
    </source>
</reference>
<organism evidence="1 2">
    <name type="scientific">Russula earlei</name>
    <dbReference type="NCBI Taxonomy" id="71964"/>
    <lineage>
        <taxon>Eukaryota</taxon>
        <taxon>Fungi</taxon>
        <taxon>Dikarya</taxon>
        <taxon>Basidiomycota</taxon>
        <taxon>Agaricomycotina</taxon>
        <taxon>Agaricomycetes</taxon>
        <taxon>Russulales</taxon>
        <taxon>Russulaceae</taxon>
        <taxon>Russula</taxon>
    </lineage>
</organism>
<name>A0ACC0U6Y9_9AGAM</name>